<keyword evidence="11" id="KW-1185">Reference proteome</keyword>
<dbReference type="GO" id="GO:0000779">
    <property type="term" value="C:condensed chromosome, centromeric region"/>
    <property type="evidence" value="ECO:0007669"/>
    <property type="project" value="TreeGrafter"/>
</dbReference>
<reference evidence="10" key="1">
    <citation type="submission" date="2021-03" db="EMBL/GenBank/DDBJ databases">
        <authorList>
            <person name="Li Z."/>
            <person name="Yang C."/>
        </authorList>
    </citation>
    <scope>NUCLEOTIDE SEQUENCE</scope>
    <source>
        <strain evidence="10">Dzin_1.0</strain>
        <tissue evidence="10">Leaf</tissue>
    </source>
</reference>
<feature type="chain" id="PRO_5039490610" description="Condensin complex subunit 1 C-terminal domain-containing protein" evidence="8">
    <location>
        <begin position="26"/>
        <end position="1212"/>
    </location>
</feature>
<dbReference type="GO" id="GO:0007076">
    <property type="term" value="P:mitotic chromosome condensation"/>
    <property type="evidence" value="ECO:0007669"/>
    <property type="project" value="InterPro"/>
</dbReference>
<sequence>MDAGSLQAALAYLSLLLLPSSPLSSLFSPLPLLSLLRSLRLSFKPHSDPPFNPRKRKHSARFQNSYLDPPALSLRVLESLESVLSLVRLDSATDGRRSLIETVVGILTAAQHGQHHKVLDQCFRILYVVISRPEHGDQSTSMAEVLRLLAPIILSPSKTPSRGLALAFVTGKVASLSRENEQIRKALMYLPRFLAVKSPEKSEPRALAVDAIMEVVKAMEDDDRVRFAEFVVKMGSGKSHIRLLAVDLFPFLLTLLPDSMENEDDCVMKCLEALVSRCSDSMGGIRARALTNMAQVISVFSMDAKKFGRLKELIALGNSDFMELLRRRVVDEKAAVRKAALFLITKATSLIARPVDGAIIRTMGFACSDPLVSIRKAALIALSEVFRRFPDSRVIGEWLHAVPRLIMDNETSIKEECENLFLELVFDRISRAGKMNLTDDIMDMELLVPKEVLDLLSGVCDGEVAPCIKKICASLGKKKKLKGSIASSLVCIISLSETLWLRNSMPIEKWTAPAGAWQLLSEVSLFTPKAIDWEFLHHHWQLLDQANTKERSEMSDGLEPNSALWAGDRVYLLQTISNVSIELPSAPAADLAHNLLKRIEDFNMNLSEVDAHVKALKTVCKQKATNPEEGDVLILKWVRQLLSKAVKVLKNYMSEVSEASKVNSFRTPSQTHSGRRNRKKTSSEPESLQQAVAAVFTVGSLILVCPSADLQAIIPLLHTILTSSSSEAKPKKLAGLTVSIKEKAPSLYTQSWVTFGKICLVDGKLAKRYIPLFVQELERSDCAALRNNIMVVMADFCVRYTALVDCYIPRITASLCDPCEVVRRQTFILLSRLLQRDYVKWRGVLFLRFLLSLVDESEKIRHLADFLFGSILKVKAPLLAYNSFVEAIFVLNDCKVHAGHSENQMETNKQKGPKVFSLRGNNEKSRSQRMHIYVSLLKQMAPEHLLATSAKLCAEILAAASDGLLNIDDVSGQCVLQDALQILACKEMRLHSNKSHDTAEMDDESGDAGATLLAARGRVVTQVAKKNLIQIAVPIFIELKRLLQNKNSPLTGCLMDCLRVLLKDYKNEFDEILVADKQLQKELIYDIQKHEAAKAKSKVADAFASAQRSENHNTPVNRTTATPQSIYLKVSEKLGSEPMVASAMADAAAKVTARSVLKEVNRNAGTPPLRSMSIPRLKSNNNGNAGSATGDKPSEVLESLRRRQSFDSDDEN</sequence>
<dbReference type="InterPro" id="IPR032682">
    <property type="entry name" value="Cnd1_C"/>
</dbReference>
<dbReference type="PANTHER" id="PTHR14222:SF1">
    <property type="entry name" value="CONDENSIN-2 COMPLEX SUBUNIT D3"/>
    <property type="match status" value="1"/>
</dbReference>
<dbReference type="SUPFAM" id="SSF48371">
    <property type="entry name" value="ARM repeat"/>
    <property type="match status" value="1"/>
</dbReference>
<keyword evidence="6" id="KW-0131">Cell cycle</keyword>
<keyword evidence="4" id="KW-0226">DNA condensation</keyword>
<accession>A0A9D5HH49</accession>
<dbReference type="Gene3D" id="1.25.10.10">
    <property type="entry name" value="Leucine-rich Repeat Variant"/>
    <property type="match status" value="1"/>
</dbReference>
<dbReference type="AlphaFoldDB" id="A0A9D5HH49"/>
<proteinExistence type="predicted"/>
<evidence type="ECO:0000313" key="11">
    <source>
        <dbReference type="Proteomes" id="UP001085076"/>
    </source>
</evidence>
<evidence type="ECO:0000256" key="4">
    <source>
        <dbReference type="ARBA" id="ARBA00023067"/>
    </source>
</evidence>
<evidence type="ECO:0000256" key="8">
    <source>
        <dbReference type="SAM" id="SignalP"/>
    </source>
</evidence>
<dbReference type="Proteomes" id="UP001085076">
    <property type="component" value="Miscellaneous, Linkage group lg04"/>
</dbReference>
<comment type="caution">
    <text evidence="10">The sequence shown here is derived from an EMBL/GenBank/DDBJ whole genome shotgun (WGS) entry which is preliminary data.</text>
</comment>
<dbReference type="InterPro" id="IPR026971">
    <property type="entry name" value="CND1/NCAPD3"/>
</dbReference>
<feature type="domain" description="Condensin complex subunit 1 C-terminal" evidence="9">
    <location>
        <begin position="785"/>
        <end position="956"/>
    </location>
</feature>
<feature type="region of interest" description="Disordered" evidence="7">
    <location>
        <begin position="1159"/>
        <end position="1212"/>
    </location>
</feature>
<feature type="compositionally biased region" description="Low complexity" evidence="7">
    <location>
        <begin position="1179"/>
        <end position="1188"/>
    </location>
</feature>
<dbReference type="GO" id="GO:0051301">
    <property type="term" value="P:cell division"/>
    <property type="evidence" value="ECO:0007669"/>
    <property type="project" value="UniProtKB-KW"/>
</dbReference>
<dbReference type="InterPro" id="IPR016024">
    <property type="entry name" value="ARM-type_fold"/>
</dbReference>
<keyword evidence="3" id="KW-0498">Mitosis</keyword>
<dbReference type="GO" id="GO:0010032">
    <property type="term" value="P:meiotic chromosome condensation"/>
    <property type="evidence" value="ECO:0007669"/>
    <property type="project" value="TreeGrafter"/>
</dbReference>
<evidence type="ECO:0000256" key="3">
    <source>
        <dbReference type="ARBA" id="ARBA00022776"/>
    </source>
</evidence>
<protein>
    <recommendedName>
        <fullName evidence="9">Condensin complex subunit 1 C-terminal domain-containing protein</fullName>
    </recommendedName>
</protein>
<dbReference type="GO" id="GO:0005634">
    <property type="term" value="C:nucleus"/>
    <property type="evidence" value="ECO:0007669"/>
    <property type="project" value="UniProtKB-SubCell"/>
</dbReference>
<feature type="compositionally biased region" description="Polar residues" evidence="7">
    <location>
        <begin position="663"/>
        <end position="672"/>
    </location>
</feature>
<feature type="region of interest" description="Disordered" evidence="7">
    <location>
        <begin position="663"/>
        <end position="685"/>
    </location>
</feature>
<feature type="compositionally biased region" description="Basic and acidic residues" evidence="7">
    <location>
        <begin position="1192"/>
        <end position="1206"/>
    </location>
</feature>
<dbReference type="GO" id="GO:0042393">
    <property type="term" value="F:histone binding"/>
    <property type="evidence" value="ECO:0007669"/>
    <property type="project" value="TreeGrafter"/>
</dbReference>
<evidence type="ECO:0000256" key="6">
    <source>
        <dbReference type="ARBA" id="ARBA00023306"/>
    </source>
</evidence>
<keyword evidence="2" id="KW-0132">Cell division</keyword>
<evidence type="ECO:0000256" key="2">
    <source>
        <dbReference type="ARBA" id="ARBA00022618"/>
    </source>
</evidence>
<dbReference type="InterPro" id="IPR011989">
    <property type="entry name" value="ARM-like"/>
</dbReference>
<keyword evidence="5" id="KW-0539">Nucleus</keyword>
<evidence type="ECO:0000256" key="5">
    <source>
        <dbReference type="ARBA" id="ARBA00023242"/>
    </source>
</evidence>
<feature type="signal peptide" evidence="8">
    <location>
        <begin position="1"/>
        <end position="25"/>
    </location>
</feature>
<dbReference type="OrthoDB" id="10263978at2759"/>
<name>A0A9D5HH49_9LILI</name>
<evidence type="ECO:0000256" key="1">
    <source>
        <dbReference type="ARBA" id="ARBA00004123"/>
    </source>
</evidence>
<organism evidence="10 11">
    <name type="scientific">Dioscorea zingiberensis</name>
    <dbReference type="NCBI Taxonomy" id="325984"/>
    <lineage>
        <taxon>Eukaryota</taxon>
        <taxon>Viridiplantae</taxon>
        <taxon>Streptophyta</taxon>
        <taxon>Embryophyta</taxon>
        <taxon>Tracheophyta</taxon>
        <taxon>Spermatophyta</taxon>
        <taxon>Magnoliopsida</taxon>
        <taxon>Liliopsida</taxon>
        <taxon>Dioscoreales</taxon>
        <taxon>Dioscoreaceae</taxon>
        <taxon>Dioscorea</taxon>
    </lineage>
</organism>
<dbReference type="PANTHER" id="PTHR14222">
    <property type="entry name" value="CONDENSIN"/>
    <property type="match status" value="1"/>
</dbReference>
<keyword evidence="8" id="KW-0732">Signal</keyword>
<dbReference type="GO" id="GO:0000796">
    <property type="term" value="C:condensin complex"/>
    <property type="evidence" value="ECO:0007669"/>
    <property type="project" value="TreeGrafter"/>
</dbReference>
<gene>
    <name evidence="10" type="ORF">J5N97_018244</name>
</gene>
<evidence type="ECO:0000313" key="10">
    <source>
        <dbReference type="EMBL" id="KAJ0976279.1"/>
    </source>
</evidence>
<dbReference type="EMBL" id="JAGGNH010000004">
    <property type="protein sequence ID" value="KAJ0976279.1"/>
    <property type="molecule type" value="Genomic_DNA"/>
</dbReference>
<evidence type="ECO:0000259" key="9">
    <source>
        <dbReference type="Pfam" id="PF12717"/>
    </source>
</evidence>
<dbReference type="Pfam" id="PF12717">
    <property type="entry name" value="Cnd1"/>
    <property type="match status" value="1"/>
</dbReference>
<evidence type="ECO:0000256" key="7">
    <source>
        <dbReference type="SAM" id="MobiDB-lite"/>
    </source>
</evidence>
<reference evidence="10" key="2">
    <citation type="journal article" date="2022" name="Hortic Res">
        <title>The genome of Dioscorea zingiberensis sheds light on the biosynthesis, origin and evolution of the medicinally important diosgenin saponins.</title>
        <authorList>
            <person name="Li Y."/>
            <person name="Tan C."/>
            <person name="Li Z."/>
            <person name="Guo J."/>
            <person name="Li S."/>
            <person name="Chen X."/>
            <person name="Wang C."/>
            <person name="Dai X."/>
            <person name="Yang H."/>
            <person name="Song W."/>
            <person name="Hou L."/>
            <person name="Xu J."/>
            <person name="Tong Z."/>
            <person name="Xu A."/>
            <person name="Yuan X."/>
            <person name="Wang W."/>
            <person name="Yang Q."/>
            <person name="Chen L."/>
            <person name="Sun Z."/>
            <person name="Wang K."/>
            <person name="Pan B."/>
            <person name="Chen J."/>
            <person name="Bao Y."/>
            <person name="Liu F."/>
            <person name="Qi X."/>
            <person name="Gang D.R."/>
            <person name="Wen J."/>
            <person name="Li J."/>
        </authorList>
    </citation>
    <scope>NUCLEOTIDE SEQUENCE</scope>
    <source>
        <strain evidence="10">Dzin_1.0</strain>
    </source>
</reference>
<comment type="subcellular location">
    <subcellularLocation>
        <location evidence="1">Nucleus</location>
    </subcellularLocation>
</comment>